<accession>A0A5N8VQG5</accession>
<evidence type="ECO:0000256" key="4">
    <source>
        <dbReference type="ARBA" id="ARBA00022475"/>
    </source>
</evidence>
<dbReference type="NCBIfam" id="TIGR00220">
    <property type="entry name" value="mscL"/>
    <property type="match status" value="1"/>
</dbReference>
<keyword evidence="7 10" id="KW-0406">Ion transport</keyword>
<evidence type="ECO:0000256" key="1">
    <source>
        <dbReference type="ARBA" id="ARBA00004651"/>
    </source>
</evidence>
<keyword evidence="5 10" id="KW-0812">Transmembrane</keyword>
<keyword evidence="12" id="KW-1185">Reference proteome</keyword>
<comment type="subcellular location">
    <subcellularLocation>
        <location evidence="1 10">Cell membrane</location>
        <topology evidence="1 10">Multi-pass membrane protein</topology>
    </subcellularLocation>
</comment>
<dbReference type="PROSITE" id="PS01327">
    <property type="entry name" value="MSCL"/>
    <property type="match status" value="1"/>
</dbReference>
<dbReference type="InterPro" id="IPR019823">
    <property type="entry name" value="Mechanosensitive_channel_CS"/>
</dbReference>
<comment type="function">
    <text evidence="10">Channel that opens in response to stretch forces in the membrane lipid bilayer. May participate in the regulation of osmotic pressure changes within the cell.</text>
</comment>
<name>A0A5N8VQG5_9ACTN</name>
<dbReference type="GO" id="GO:0005886">
    <property type="term" value="C:plasma membrane"/>
    <property type="evidence" value="ECO:0007669"/>
    <property type="project" value="UniProtKB-SubCell"/>
</dbReference>
<evidence type="ECO:0000313" key="11">
    <source>
        <dbReference type="EMBL" id="MPY37520.1"/>
    </source>
</evidence>
<dbReference type="RefSeq" id="WP_162469900.1">
    <property type="nucleotide sequence ID" value="NZ_VJZD01000323.1"/>
</dbReference>
<comment type="caution">
    <text evidence="11">The sequence shown here is derived from an EMBL/GenBank/DDBJ whole genome shotgun (WGS) entry which is preliminary data.</text>
</comment>
<dbReference type="Pfam" id="PF01741">
    <property type="entry name" value="MscL"/>
    <property type="match status" value="1"/>
</dbReference>
<protein>
    <recommendedName>
        <fullName evidence="10">Large-conductance mechanosensitive channel</fullName>
    </recommendedName>
</protein>
<evidence type="ECO:0000256" key="3">
    <source>
        <dbReference type="ARBA" id="ARBA00022448"/>
    </source>
</evidence>
<dbReference type="Proteomes" id="UP000325849">
    <property type="component" value="Unassembled WGS sequence"/>
</dbReference>
<dbReference type="GO" id="GO:0008381">
    <property type="term" value="F:mechanosensitive monoatomic ion channel activity"/>
    <property type="evidence" value="ECO:0007669"/>
    <property type="project" value="UniProtKB-UniRule"/>
</dbReference>
<keyword evidence="9 10" id="KW-0407">Ion channel</keyword>
<comment type="subunit">
    <text evidence="10">Homopentamer.</text>
</comment>
<keyword evidence="8 10" id="KW-0472">Membrane</keyword>
<evidence type="ECO:0000256" key="10">
    <source>
        <dbReference type="HAMAP-Rule" id="MF_00115"/>
    </source>
</evidence>
<dbReference type="InterPro" id="IPR037673">
    <property type="entry name" value="MSC/AndL"/>
</dbReference>
<comment type="similarity">
    <text evidence="2 10">Belongs to the MscL family.</text>
</comment>
<dbReference type="PANTHER" id="PTHR30266">
    <property type="entry name" value="MECHANOSENSITIVE CHANNEL MSCL"/>
    <property type="match status" value="1"/>
</dbReference>
<dbReference type="InterPro" id="IPR001185">
    <property type="entry name" value="MS_channel"/>
</dbReference>
<organism evidence="11 12">
    <name type="scientific">Streptomyces adustus</name>
    <dbReference type="NCBI Taxonomy" id="1609272"/>
    <lineage>
        <taxon>Bacteria</taxon>
        <taxon>Bacillati</taxon>
        <taxon>Actinomycetota</taxon>
        <taxon>Actinomycetes</taxon>
        <taxon>Kitasatosporales</taxon>
        <taxon>Streptomycetaceae</taxon>
        <taxon>Streptomyces</taxon>
    </lineage>
</organism>
<dbReference type="PANTHER" id="PTHR30266:SF2">
    <property type="entry name" value="LARGE-CONDUCTANCE MECHANOSENSITIVE CHANNEL"/>
    <property type="match status" value="1"/>
</dbReference>
<dbReference type="AlphaFoldDB" id="A0A5N8VQG5"/>
<sequence length="161" mass="17480">MSEKKQPSVWQGFKAFLMRGNVVDLAVAVVIGAAFTNIVNSLVKGIINPLVGAIGTQNLDAYSSCLSESCKGNQGIQLLWGSVLGATLTFLITGAVVYFLMVLPMSKYLARQEARRKARQGTHEVIEVTELEVLKEIRDALVAQRGPGYNGPSHRGYDGRQ</sequence>
<evidence type="ECO:0000256" key="6">
    <source>
        <dbReference type="ARBA" id="ARBA00022989"/>
    </source>
</evidence>
<evidence type="ECO:0000256" key="2">
    <source>
        <dbReference type="ARBA" id="ARBA00007254"/>
    </source>
</evidence>
<evidence type="ECO:0000256" key="7">
    <source>
        <dbReference type="ARBA" id="ARBA00023065"/>
    </source>
</evidence>
<dbReference type="FunFam" id="1.10.1200.120:FF:000007">
    <property type="entry name" value="Large-conductance mechanosensitive channel"/>
    <property type="match status" value="1"/>
</dbReference>
<keyword evidence="3 10" id="KW-0813">Transport</keyword>
<keyword evidence="4 10" id="KW-1003">Cell membrane</keyword>
<dbReference type="InterPro" id="IPR036019">
    <property type="entry name" value="MscL_channel"/>
</dbReference>
<evidence type="ECO:0000256" key="5">
    <source>
        <dbReference type="ARBA" id="ARBA00022692"/>
    </source>
</evidence>
<feature type="transmembrane region" description="Helical" evidence="10">
    <location>
        <begin position="21"/>
        <end position="39"/>
    </location>
</feature>
<evidence type="ECO:0000256" key="8">
    <source>
        <dbReference type="ARBA" id="ARBA00023136"/>
    </source>
</evidence>
<proteinExistence type="inferred from homology"/>
<dbReference type="SUPFAM" id="SSF81330">
    <property type="entry name" value="Gated mechanosensitive channel"/>
    <property type="match status" value="1"/>
</dbReference>
<dbReference type="Gene3D" id="1.10.1200.120">
    <property type="entry name" value="Large-conductance mechanosensitive channel, MscL, domain 1"/>
    <property type="match status" value="1"/>
</dbReference>
<gene>
    <name evidence="10 11" type="primary">mscL</name>
    <name evidence="11" type="ORF">FNH09_41840</name>
</gene>
<keyword evidence="6 10" id="KW-1133">Transmembrane helix</keyword>
<evidence type="ECO:0000256" key="9">
    <source>
        <dbReference type="ARBA" id="ARBA00023303"/>
    </source>
</evidence>
<reference evidence="11 12" key="1">
    <citation type="submission" date="2019-07" db="EMBL/GenBank/DDBJ databases">
        <title>New species of Amycolatopsis and Streptomyces.</title>
        <authorList>
            <person name="Duangmal K."/>
            <person name="Teo W.F.A."/>
            <person name="Lipun K."/>
        </authorList>
    </citation>
    <scope>NUCLEOTIDE SEQUENCE [LARGE SCALE GENOMIC DNA]</scope>
    <source>
        <strain evidence="11 12">NBRC 109810</strain>
    </source>
</reference>
<dbReference type="EMBL" id="VJZD01000323">
    <property type="protein sequence ID" value="MPY37520.1"/>
    <property type="molecule type" value="Genomic_DNA"/>
</dbReference>
<feature type="transmembrane region" description="Helical" evidence="10">
    <location>
        <begin position="78"/>
        <end position="103"/>
    </location>
</feature>
<evidence type="ECO:0000313" key="12">
    <source>
        <dbReference type="Proteomes" id="UP000325849"/>
    </source>
</evidence>
<dbReference type="HAMAP" id="MF_00115">
    <property type="entry name" value="MscL"/>
    <property type="match status" value="1"/>
</dbReference>